<keyword evidence="1" id="KW-0805">Transcription regulation</keyword>
<dbReference type="InterPro" id="IPR012318">
    <property type="entry name" value="HTH_CRP"/>
</dbReference>
<evidence type="ECO:0000313" key="6">
    <source>
        <dbReference type="Proteomes" id="UP000824056"/>
    </source>
</evidence>
<feature type="domain" description="HTH crp-type" evidence="4">
    <location>
        <begin position="143"/>
        <end position="213"/>
    </location>
</feature>
<dbReference type="EMBL" id="DXBG01000247">
    <property type="protein sequence ID" value="HIZ66315.1"/>
    <property type="molecule type" value="Genomic_DNA"/>
</dbReference>
<dbReference type="InterPro" id="IPR036388">
    <property type="entry name" value="WH-like_DNA-bd_sf"/>
</dbReference>
<dbReference type="Gene3D" id="2.60.120.10">
    <property type="entry name" value="Jelly Rolls"/>
    <property type="match status" value="1"/>
</dbReference>
<evidence type="ECO:0000313" key="5">
    <source>
        <dbReference type="EMBL" id="HIZ66315.1"/>
    </source>
</evidence>
<evidence type="ECO:0000256" key="1">
    <source>
        <dbReference type="ARBA" id="ARBA00023015"/>
    </source>
</evidence>
<dbReference type="InterPro" id="IPR018490">
    <property type="entry name" value="cNMP-bd_dom_sf"/>
</dbReference>
<gene>
    <name evidence="5" type="ORF">H9809_10525</name>
</gene>
<proteinExistence type="predicted"/>
<protein>
    <submittedName>
        <fullName evidence="5">Crp/Fnr family transcriptional regulator</fullName>
    </submittedName>
</protein>
<dbReference type="CDD" id="cd00038">
    <property type="entry name" value="CAP_ED"/>
    <property type="match status" value="1"/>
</dbReference>
<dbReference type="SUPFAM" id="SSF51206">
    <property type="entry name" value="cAMP-binding domain-like"/>
    <property type="match status" value="1"/>
</dbReference>
<dbReference type="Proteomes" id="UP000824056">
    <property type="component" value="Unassembled WGS sequence"/>
</dbReference>
<dbReference type="SUPFAM" id="SSF46785">
    <property type="entry name" value="Winged helix' DNA-binding domain"/>
    <property type="match status" value="1"/>
</dbReference>
<evidence type="ECO:0000256" key="2">
    <source>
        <dbReference type="ARBA" id="ARBA00023125"/>
    </source>
</evidence>
<dbReference type="AlphaFoldDB" id="A0A9D2FT18"/>
<keyword evidence="2" id="KW-0238">DNA-binding</keyword>
<evidence type="ECO:0000256" key="3">
    <source>
        <dbReference type="ARBA" id="ARBA00023163"/>
    </source>
</evidence>
<evidence type="ECO:0000259" key="4">
    <source>
        <dbReference type="PROSITE" id="PS51063"/>
    </source>
</evidence>
<accession>A0A9D2FT18</accession>
<dbReference type="Pfam" id="PF00027">
    <property type="entry name" value="cNMP_binding"/>
    <property type="match status" value="1"/>
</dbReference>
<dbReference type="GO" id="GO:0006355">
    <property type="term" value="P:regulation of DNA-templated transcription"/>
    <property type="evidence" value="ECO:0007669"/>
    <property type="project" value="InterPro"/>
</dbReference>
<reference evidence="5" key="2">
    <citation type="submission" date="2021-04" db="EMBL/GenBank/DDBJ databases">
        <authorList>
            <person name="Gilroy R."/>
        </authorList>
    </citation>
    <scope>NUCLEOTIDE SEQUENCE</scope>
    <source>
        <strain evidence="5">1068</strain>
    </source>
</reference>
<keyword evidence="3" id="KW-0804">Transcription</keyword>
<sequence>MLIPRYYFSNDYTDFYQFFLTRPHIRKTFKRNQYLWNPGEHVNQVYYIISGVAQTSILHENGSRKICSLHSQGTVFPGCHQAAFKIEHSIITTALSSMETLCFTNEEFLKMLCDNQKLMLRTLDWYAAYINLLLYESAHQDYNNSFIKLCNLLYLFSQNSPDGKSSPIIHLTQENIAEILTVTRVNAARNLSRLRAEGIIASHRKWLEILDLQALEAYCSQETLKN</sequence>
<dbReference type="GO" id="GO:0003677">
    <property type="term" value="F:DNA binding"/>
    <property type="evidence" value="ECO:0007669"/>
    <property type="project" value="UniProtKB-KW"/>
</dbReference>
<reference evidence="5" key="1">
    <citation type="journal article" date="2021" name="PeerJ">
        <title>Extensive microbial diversity within the chicken gut microbiome revealed by metagenomics and culture.</title>
        <authorList>
            <person name="Gilroy R."/>
            <person name="Ravi A."/>
            <person name="Getino M."/>
            <person name="Pursley I."/>
            <person name="Horton D.L."/>
            <person name="Alikhan N.F."/>
            <person name="Baker D."/>
            <person name="Gharbi K."/>
            <person name="Hall N."/>
            <person name="Watson M."/>
            <person name="Adriaenssens E.M."/>
            <person name="Foster-Nyarko E."/>
            <person name="Jarju S."/>
            <person name="Secka A."/>
            <person name="Antonio M."/>
            <person name="Oren A."/>
            <person name="Chaudhuri R.R."/>
            <person name="La Ragione R."/>
            <person name="Hildebrand F."/>
            <person name="Pallen M.J."/>
        </authorList>
    </citation>
    <scope>NUCLEOTIDE SEQUENCE</scope>
    <source>
        <strain evidence="5">1068</strain>
    </source>
</reference>
<dbReference type="Pfam" id="PF13545">
    <property type="entry name" value="HTH_Crp_2"/>
    <property type="match status" value="1"/>
</dbReference>
<dbReference type="SMART" id="SM00419">
    <property type="entry name" value="HTH_CRP"/>
    <property type="match status" value="1"/>
</dbReference>
<organism evidence="5 6">
    <name type="scientific">Candidatus Blautia pullicola</name>
    <dbReference type="NCBI Taxonomy" id="2838498"/>
    <lineage>
        <taxon>Bacteria</taxon>
        <taxon>Bacillati</taxon>
        <taxon>Bacillota</taxon>
        <taxon>Clostridia</taxon>
        <taxon>Lachnospirales</taxon>
        <taxon>Lachnospiraceae</taxon>
        <taxon>Blautia</taxon>
    </lineage>
</organism>
<dbReference type="PROSITE" id="PS51063">
    <property type="entry name" value="HTH_CRP_2"/>
    <property type="match status" value="1"/>
</dbReference>
<dbReference type="InterPro" id="IPR000595">
    <property type="entry name" value="cNMP-bd_dom"/>
</dbReference>
<name>A0A9D2FT18_9FIRM</name>
<comment type="caution">
    <text evidence="5">The sequence shown here is derived from an EMBL/GenBank/DDBJ whole genome shotgun (WGS) entry which is preliminary data.</text>
</comment>
<dbReference type="InterPro" id="IPR014710">
    <property type="entry name" value="RmlC-like_jellyroll"/>
</dbReference>
<dbReference type="InterPro" id="IPR036390">
    <property type="entry name" value="WH_DNA-bd_sf"/>
</dbReference>
<dbReference type="Gene3D" id="1.10.10.10">
    <property type="entry name" value="Winged helix-like DNA-binding domain superfamily/Winged helix DNA-binding domain"/>
    <property type="match status" value="1"/>
</dbReference>